<proteinExistence type="predicted"/>
<protein>
    <recommendedName>
        <fullName evidence="4">NAD dependent epimerase/dehydratase</fullName>
    </recommendedName>
</protein>
<dbReference type="InterPro" id="IPR040632">
    <property type="entry name" value="Sulfotransfer_4"/>
</dbReference>
<dbReference type="OrthoDB" id="408152at2759"/>
<dbReference type="PANTHER" id="PTHR36978">
    <property type="entry name" value="P-LOOP CONTAINING NUCLEOTIDE TRIPHOSPHATE HYDROLASE"/>
    <property type="match status" value="1"/>
</dbReference>
<dbReference type="SUPFAM" id="SSF52540">
    <property type="entry name" value="P-loop containing nucleoside triphosphate hydrolases"/>
    <property type="match status" value="1"/>
</dbReference>
<dbReference type="PANTHER" id="PTHR36978:SF4">
    <property type="entry name" value="P-LOOP CONTAINING NUCLEOSIDE TRIPHOSPHATE HYDROLASE PROTEIN"/>
    <property type="match status" value="1"/>
</dbReference>
<evidence type="ECO:0000256" key="1">
    <source>
        <dbReference type="SAM" id="Phobius"/>
    </source>
</evidence>
<dbReference type="Pfam" id="PF17784">
    <property type="entry name" value="Sulfotransfer_4"/>
    <property type="match status" value="1"/>
</dbReference>
<keyword evidence="3" id="KW-1185">Reference proteome</keyword>
<dbReference type="InterPro" id="IPR027417">
    <property type="entry name" value="P-loop_NTPase"/>
</dbReference>
<dbReference type="GeneID" id="59284100"/>
<sequence length="267" mass="30660">MAQPKPRLVDTLPSVRTMPMKVIVLGLNRTGTMSMYTALQQLGYHPCHGTNMWADPFRNLTLWTEAMRAKYMGSGAPWGRRELDVVLGNFDAIMDLPAACMVDELVRAYPDAKFILTHRPVEKWLASMHATIFPVMAWPSWQLLRRFDPVFVEPWCRYKEIMLEGWGRDDFGDANMRRTFAEHGEVVRRVVPGERLLVFDVKEGWGPLCGFLGVERPVGAFPHVNDAEAYVRSFRRARDWVILRVVGRALMVLVPLMAVVYAWYAVF</sequence>
<evidence type="ECO:0008006" key="4">
    <source>
        <dbReference type="Google" id="ProtNLM"/>
    </source>
</evidence>
<dbReference type="RefSeq" id="XP_037169155.1">
    <property type="nucleotide sequence ID" value="XM_037304360.1"/>
</dbReference>
<keyword evidence="1" id="KW-1133">Transmembrane helix</keyword>
<keyword evidence="1" id="KW-0472">Membrane</keyword>
<evidence type="ECO:0000313" key="3">
    <source>
        <dbReference type="Proteomes" id="UP000578531"/>
    </source>
</evidence>
<keyword evidence="1" id="KW-0812">Transmembrane</keyword>
<comment type="caution">
    <text evidence="2">The sequence shown here is derived from an EMBL/GenBank/DDBJ whole genome shotgun (WGS) entry which is preliminary data.</text>
</comment>
<dbReference type="Gene3D" id="3.40.50.300">
    <property type="entry name" value="P-loop containing nucleotide triphosphate hydrolases"/>
    <property type="match status" value="1"/>
</dbReference>
<organism evidence="2 3">
    <name type="scientific">Letharia columbiana</name>
    <dbReference type="NCBI Taxonomy" id="112416"/>
    <lineage>
        <taxon>Eukaryota</taxon>
        <taxon>Fungi</taxon>
        <taxon>Dikarya</taxon>
        <taxon>Ascomycota</taxon>
        <taxon>Pezizomycotina</taxon>
        <taxon>Lecanoromycetes</taxon>
        <taxon>OSLEUM clade</taxon>
        <taxon>Lecanoromycetidae</taxon>
        <taxon>Lecanorales</taxon>
        <taxon>Lecanorineae</taxon>
        <taxon>Parmeliaceae</taxon>
        <taxon>Letharia</taxon>
    </lineage>
</organism>
<evidence type="ECO:0000313" key="2">
    <source>
        <dbReference type="EMBL" id="KAF6239880.1"/>
    </source>
</evidence>
<reference evidence="2 3" key="1">
    <citation type="journal article" date="2020" name="Genomics">
        <title>Complete, high-quality genomes from long-read metagenomic sequencing of two wolf lichen thalli reveals enigmatic genome architecture.</title>
        <authorList>
            <person name="McKenzie S.K."/>
            <person name="Walston R.F."/>
            <person name="Allen J.L."/>
        </authorList>
    </citation>
    <scope>NUCLEOTIDE SEQUENCE [LARGE SCALE GENOMIC DNA]</scope>
    <source>
        <strain evidence="2">WasteWater2</strain>
    </source>
</reference>
<feature type="transmembrane region" description="Helical" evidence="1">
    <location>
        <begin position="241"/>
        <end position="264"/>
    </location>
</feature>
<dbReference type="EMBL" id="JACCJC010000005">
    <property type="protein sequence ID" value="KAF6239880.1"/>
    <property type="molecule type" value="Genomic_DNA"/>
</dbReference>
<accession>A0A8H6G3K1</accession>
<dbReference type="Proteomes" id="UP000578531">
    <property type="component" value="Unassembled WGS sequence"/>
</dbReference>
<dbReference type="AlphaFoldDB" id="A0A8H6G3K1"/>
<name>A0A8H6G3K1_9LECA</name>
<gene>
    <name evidence="2" type="ORF">HO173_002427</name>
</gene>